<name>A0AAV7VZP6_PLEWA</name>
<evidence type="ECO:0000256" key="1">
    <source>
        <dbReference type="SAM" id="MobiDB-lite"/>
    </source>
</evidence>
<dbReference type="AlphaFoldDB" id="A0AAV7VZP6"/>
<keyword evidence="3" id="KW-1185">Reference proteome</keyword>
<evidence type="ECO:0000313" key="3">
    <source>
        <dbReference type="Proteomes" id="UP001066276"/>
    </source>
</evidence>
<evidence type="ECO:0000313" key="2">
    <source>
        <dbReference type="EMBL" id="KAJ1205530.1"/>
    </source>
</evidence>
<feature type="compositionally biased region" description="Basic and acidic residues" evidence="1">
    <location>
        <begin position="35"/>
        <end position="45"/>
    </location>
</feature>
<feature type="compositionally biased region" description="Basic and acidic residues" evidence="1">
    <location>
        <begin position="61"/>
        <end position="78"/>
    </location>
</feature>
<dbReference type="EMBL" id="JANPWB010000002">
    <property type="protein sequence ID" value="KAJ1205530.1"/>
    <property type="molecule type" value="Genomic_DNA"/>
</dbReference>
<accession>A0AAV7VZP6</accession>
<dbReference type="Proteomes" id="UP001066276">
    <property type="component" value="Chromosome 1_2"/>
</dbReference>
<reference evidence="2" key="1">
    <citation type="journal article" date="2022" name="bioRxiv">
        <title>Sequencing and chromosome-scale assembly of the giantPleurodeles waltlgenome.</title>
        <authorList>
            <person name="Brown T."/>
            <person name="Elewa A."/>
            <person name="Iarovenko S."/>
            <person name="Subramanian E."/>
            <person name="Araus A.J."/>
            <person name="Petzold A."/>
            <person name="Susuki M."/>
            <person name="Suzuki K.-i.T."/>
            <person name="Hayashi T."/>
            <person name="Toyoda A."/>
            <person name="Oliveira C."/>
            <person name="Osipova E."/>
            <person name="Leigh N.D."/>
            <person name="Simon A."/>
            <person name="Yun M.H."/>
        </authorList>
    </citation>
    <scope>NUCLEOTIDE SEQUENCE</scope>
    <source>
        <strain evidence="2">20211129_DDA</strain>
        <tissue evidence="2">Liver</tissue>
    </source>
</reference>
<feature type="region of interest" description="Disordered" evidence="1">
    <location>
        <begin position="1"/>
        <end position="86"/>
    </location>
</feature>
<sequence>MVTARRGERQVTSNISHFKRAGMTVDDRQEAEEEVVVREAGREINDGSGGQAASNHTLHQPVEEDRETRSSSRSERYHLRPNLAPS</sequence>
<proteinExistence type="predicted"/>
<protein>
    <submittedName>
        <fullName evidence="2">Uncharacterized protein</fullName>
    </submittedName>
</protein>
<gene>
    <name evidence="2" type="ORF">NDU88_000962</name>
</gene>
<organism evidence="2 3">
    <name type="scientific">Pleurodeles waltl</name>
    <name type="common">Iberian ribbed newt</name>
    <dbReference type="NCBI Taxonomy" id="8319"/>
    <lineage>
        <taxon>Eukaryota</taxon>
        <taxon>Metazoa</taxon>
        <taxon>Chordata</taxon>
        <taxon>Craniata</taxon>
        <taxon>Vertebrata</taxon>
        <taxon>Euteleostomi</taxon>
        <taxon>Amphibia</taxon>
        <taxon>Batrachia</taxon>
        <taxon>Caudata</taxon>
        <taxon>Salamandroidea</taxon>
        <taxon>Salamandridae</taxon>
        <taxon>Pleurodelinae</taxon>
        <taxon>Pleurodeles</taxon>
    </lineage>
</organism>
<comment type="caution">
    <text evidence="2">The sequence shown here is derived from an EMBL/GenBank/DDBJ whole genome shotgun (WGS) entry which is preliminary data.</text>
</comment>